<accession>A0A2K3QEP8</accession>
<comment type="caution">
    <text evidence="2">The sequence shown here is derived from an EMBL/GenBank/DDBJ whole genome shotgun (WGS) entry which is preliminary data.</text>
</comment>
<organism evidence="2 3">
    <name type="scientific">Tolypocladium capitatum</name>
    <dbReference type="NCBI Taxonomy" id="45235"/>
    <lineage>
        <taxon>Eukaryota</taxon>
        <taxon>Fungi</taxon>
        <taxon>Dikarya</taxon>
        <taxon>Ascomycota</taxon>
        <taxon>Pezizomycotina</taxon>
        <taxon>Sordariomycetes</taxon>
        <taxon>Hypocreomycetidae</taxon>
        <taxon>Hypocreales</taxon>
        <taxon>Ophiocordycipitaceae</taxon>
        <taxon>Tolypocladium</taxon>
    </lineage>
</organism>
<name>A0A2K3QEP8_9HYPO</name>
<sequence length="283" mass="31733">MPCCISIIRWSECQHSMLLKVGCTVDCGDKELCAPEEQQTMVRTLHRGLCEDCHTRRLMKAAEARAEGREALVAAVHANMRLTDGERGQRAWAARSRKELEERLEAENRADQVNEIRFARDWTYEYGMTVFKIRHGVAREMAGESGQHQPQAGERRDAGPGPGPGPEADGDDNEEEDDEEGVRSSAEEQSSEEEQPSSSFSSGEEEQSSKDGESGRVDQRNMLQDHILRMRTTLPWNLNVMRDALRTNQELLEALDEQRERRSGQTGTTSSGTRNTVPSTGRA</sequence>
<dbReference type="AlphaFoldDB" id="A0A2K3QEP8"/>
<feature type="compositionally biased region" description="Low complexity" evidence="1">
    <location>
        <begin position="264"/>
        <end position="276"/>
    </location>
</feature>
<gene>
    <name evidence="2" type="ORF">TCAP_04070</name>
</gene>
<feature type="region of interest" description="Disordered" evidence="1">
    <location>
        <begin position="141"/>
        <end position="218"/>
    </location>
</feature>
<dbReference type="OrthoDB" id="5154063at2759"/>
<feature type="compositionally biased region" description="Basic and acidic residues" evidence="1">
    <location>
        <begin position="207"/>
        <end position="218"/>
    </location>
</feature>
<feature type="compositionally biased region" description="Acidic residues" evidence="1">
    <location>
        <begin position="168"/>
        <end position="180"/>
    </location>
</feature>
<evidence type="ECO:0000256" key="1">
    <source>
        <dbReference type="SAM" id="MobiDB-lite"/>
    </source>
</evidence>
<keyword evidence="3" id="KW-1185">Reference proteome</keyword>
<dbReference type="Proteomes" id="UP000236621">
    <property type="component" value="Unassembled WGS sequence"/>
</dbReference>
<evidence type="ECO:0000313" key="3">
    <source>
        <dbReference type="Proteomes" id="UP000236621"/>
    </source>
</evidence>
<feature type="region of interest" description="Disordered" evidence="1">
    <location>
        <begin position="256"/>
        <end position="283"/>
    </location>
</feature>
<evidence type="ECO:0000313" key="2">
    <source>
        <dbReference type="EMBL" id="PNY25993.1"/>
    </source>
</evidence>
<dbReference type="EMBL" id="NRSZ01000628">
    <property type="protein sequence ID" value="PNY25993.1"/>
    <property type="molecule type" value="Genomic_DNA"/>
</dbReference>
<reference evidence="2 3" key="1">
    <citation type="submission" date="2017-08" db="EMBL/GenBank/DDBJ databases">
        <title>Harnessing the power of phylogenomics to disentangle the directionality and signatures of interkingdom host jumping in the parasitic fungal genus Tolypocladium.</title>
        <authorList>
            <person name="Quandt C.A."/>
            <person name="Patterson W."/>
            <person name="Spatafora J.W."/>
        </authorList>
    </citation>
    <scope>NUCLEOTIDE SEQUENCE [LARGE SCALE GENOMIC DNA]</scope>
    <source>
        <strain evidence="2 3">CBS 113982</strain>
    </source>
</reference>
<proteinExistence type="predicted"/>
<protein>
    <submittedName>
        <fullName evidence="2">Uncharacterized protein</fullName>
    </submittedName>
</protein>